<dbReference type="RefSeq" id="WP_254571115.1">
    <property type="nucleotide sequence ID" value="NZ_CP098502.1"/>
</dbReference>
<evidence type="ECO:0000313" key="1">
    <source>
        <dbReference type="EMBL" id="UTI64411.1"/>
    </source>
</evidence>
<dbReference type="Proteomes" id="UP001056035">
    <property type="component" value="Chromosome"/>
</dbReference>
<evidence type="ECO:0008006" key="3">
    <source>
        <dbReference type="Google" id="ProtNLM"/>
    </source>
</evidence>
<reference evidence="1 2" key="1">
    <citation type="submission" date="2022-06" db="EMBL/GenBank/DDBJ databases">
        <title>Paraconexibacter antarcticus.</title>
        <authorList>
            <person name="Kim C.S."/>
        </authorList>
    </citation>
    <scope>NUCLEOTIDE SEQUENCE [LARGE SCALE GENOMIC DNA]</scope>
    <source>
        <strain evidence="1 2">02-257</strain>
    </source>
</reference>
<evidence type="ECO:0000313" key="2">
    <source>
        <dbReference type="Proteomes" id="UP001056035"/>
    </source>
</evidence>
<accession>A0ABY5DTW5</accession>
<gene>
    <name evidence="1" type="ORF">NBH00_24120</name>
</gene>
<organism evidence="1 2">
    <name type="scientific">Paraconexibacter antarcticus</name>
    <dbReference type="NCBI Taxonomy" id="2949664"/>
    <lineage>
        <taxon>Bacteria</taxon>
        <taxon>Bacillati</taxon>
        <taxon>Actinomycetota</taxon>
        <taxon>Thermoleophilia</taxon>
        <taxon>Solirubrobacterales</taxon>
        <taxon>Paraconexibacteraceae</taxon>
        <taxon>Paraconexibacter</taxon>
    </lineage>
</organism>
<keyword evidence="2" id="KW-1185">Reference proteome</keyword>
<proteinExistence type="predicted"/>
<protein>
    <recommendedName>
        <fullName evidence="3">Secreted protein</fullName>
    </recommendedName>
</protein>
<sequence length="174" mass="18987">MLRARATLPTIVALAVLVFVLPAATGVARSRLASDGSLLWATVNVCDTADHPDTIGIRGSMPGTGYRQQRMYMRFQLQYLASFDDKKWHNIGAAGDSGWIDVGSAKYRQRQTGRNFTVRPPDTGAFRLRGAVTFEWRDGTEVVKRARLRTTAGHGNTAGADPKGFSRASCVVTK</sequence>
<dbReference type="EMBL" id="CP098502">
    <property type="protein sequence ID" value="UTI64411.1"/>
    <property type="molecule type" value="Genomic_DNA"/>
</dbReference>
<name>A0ABY5DTW5_9ACTN</name>